<reference evidence="1" key="1">
    <citation type="submission" date="2021-05" db="EMBL/GenBank/DDBJ databases">
        <authorList>
            <person name="Scholz U."/>
            <person name="Mascher M."/>
            <person name="Fiebig A."/>
        </authorList>
    </citation>
    <scope>NUCLEOTIDE SEQUENCE [LARGE SCALE GENOMIC DNA]</scope>
</reference>
<name>A0ACD5WEI2_AVESA</name>
<sequence length="259" mass="30395">MDAGTAPPRYRRLRKSSDLCTAAAASSASPPPKLMCMSKEHNSCCDDKISGLPDEILIMILDKLDPHTTITITVLSKRWLGLPRRSHTCYDLSIYEMLPLRYHRLKKIITEAKSGYEAEKKAHSLTDTYAFKDLYDRFYAVKDQYKRWMWKVRLLTPILQRYERLGMRHYVKRVNALLLTPKNVQKRSIQKLRLQTFCTSGFNQWIMAAIGRWGVEDLEIVIENFWRPYDFRLLDGYQNVRLRRLVLSNCYHYDGPSPP</sequence>
<evidence type="ECO:0000313" key="1">
    <source>
        <dbReference type="EnsemblPlants" id="AVESA.00010b.r2.4AG0611850.1.CDS"/>
    </source>
</evidence>
<accession>A0ACD5WEI2</accession>
<organism evidence="1 2">
    <name type="scientific">Avena sativa</name>
    <name type="common">Oat</name>
    <dbReference type="NCBI Taxonomy" id="4498"/>
    <lineage>
        <taxon>Eukaryota</taxon>
        <taxon>Viridiplantae</taxon>
        <taxon>Streptophyta</taxon>
        <taxon>Embryophyta</taxon>
        <taxon>Tracheophyta</taxon>
        <taxon>Spermatophyta</taxon>
        <taxon>Magnoliopsida</taxon>
        <taxon>Liliopsida</taxon>
        <taxon>Poales</taxon>
        <taxon>Poaceae</taxon>
        <taxon>BOP clade</taxon>
        <taxon>Pooideae</taxon>
        <taxon>Poodae</taxon>
        <taxon>Poeae</taxon>
        <taxon>Poeae Chloroplast Group 1 (Aveneae type)</taxon>
        <taxon>Aveninae</taxon>
        <taxon>Avena</taxon>
    </lineage>
</organism>
<dbReference type="Proteomes" id="UP001732700">
    <property type="component" value="Chromosome 4A"/>
</dbReference>
<dbReference type="EnsemblPlants" id="AVESA.00010b.r2.4AG0611850.1">
    <property type="protein sequence ID" value="AVESA.00010b.r2.4AG0611850.1.CDS"/>
    <property type="gene ID" value="AVESA.00010b.r2.4AG0611850"/>
</dbReference>
<keyword evidence="2" id="KW-1185">Reference proteome</keyword>
<reference evidence="1" key="2">
    <citation type="submission" date="2025-09" db="UniProtKB">
        <authorList>
            <consortium name="EnsemblPlants"/>
        </authorList>
    </citation>
    <scope>IDENTIFICATION</scope>
</reference>
<protein>
    <submittedName>
        <fullName evidence="1">Uncharacterized protein</fullName>
    </submittedName>
</protein>
<proteinExistence type="predicted"/>
<evidence type="ECO:0000313" key="2">
    <source>
        <dbReference type="Proteomes" id="UP001732700"/>
    </source>
</evidence>